<keyword evidence="7" id="KW-0808">Transferase</keyword>
<dbReference type="Gene3D" id="1.10.10.10">
    <property type="entry name" value="Winged helix-like DNA-binding domain superfamily/Winged helix DNA-binding domain"/>
    <property type="match status" value="1"/>
</dbReference>
<dbReference type="InterPro" id="IPR036388">
    <property type="entry name" value="WH-like_DNA-bd_sf"/>
</dbReference>
<dbReference type="PANTHER" id="PTHR46577:SF1">
    <property type="entry name" value="HTH-TYPE TRANSCRIPTIONAL REGULATORY PROTEIN GABR"/>
    <property type="match status" value="1"/>
</dbReference>
<evidence type="ECO:0000256" key="5">
    <source>
        <dbReference type="ARBA" id="ARBA00023163"/>
    </source>
</evidence>
<keyword evidence="5" id="KW-0804">Transcription</keyword>
<dbReference type="InterPro" id="IPR036390">
    <property type="entry name" value="WH_DNA-bd_sf"/>
</dbReference>
<keyword evidence="3" id="KW-0805">Transcription regulation</keyword>
<sequence length="485" mass="53360">MQNWRVNLGERIDPDLSTPLYLQIIQVVVRDIESGRLPAGTFLPSSRSLAQILGVSRKTVVIAYDDLISQGWLTTEGTRGTMVSKQLPETKASAKRWAPAADASNRIRYAFAVPPERPLAIPTEAKLKIDEGAPDGRLFPPELLARALRKATLHASRSNNLQYRDPRGSQSLRRAIAEMLTAQRGLAVDEDNICITRGGQHGIFLAAMTTLRPGDAVIVEALTYEPAVSAFEAMGAEIITVGLDNHGMIVDDVAAICRERSVKTVFATPHHQFPTTVALSPERRLQLVDLAREYAFAIIEDDYDHEFHFESQPLLPIAAYAPGETVYVGSLSKLLLPALRVGYIAAPPKMIDTVAHMVSLTDGMGNTIVENAASALISNGEMRRHSRKVKQIYADRRERFARELDSELGDRAIFKIPDGGLAFWVEFNGDLNQIEKHAVADGLRFASHKSYMTRTNAARGLRLGFASLDEEETRIAVSALAKASR</sequence>
<evidence type="ECO:0000313" key="7">
    <source>
        <dbReference type="EMBL" id="MEX6634775.1"/>
    </source>
</evidence>
<evidence type="ECO:0000256" key="3">
    <source>
        <dbReference type="ARBA" id="ARBA00023015"/>
    </source>
</evidence>
<dbReference type="InterPro" id="IPR015421">
    <property type="entry name" value="PyrdxlP-dep_Trfase_major"/>
</dbReference>
<comment type="caution">
    <text evidence="7">The sequence shown here is derived from an EMBL/GenBank/DDBJ whole genome shotgun (WGS) entry which is preliminary data.</text>
</comment>
<evidence type="ECO:0000259" key="6">
    <source>
        <dbReference type="PROSITE" id="PS50949"/>
    </source>
</evidence>
<dbReference type="GO" id="GO:0008483">
    <property type="term" value="F:transaminase activity"/>
    <property type="evidence" value="ECO:0007669"/>
    <property type="project" value="UniProtKB-KW"/>
</dbReference>
<dbReference type="InterPro" id="IPR051446">
    <property type="entry name" value="HTH_trans_reg/aminotransferase"/>
</dbReference>
<dbReference type="InterPro" id="IPR015424">
    <property type="entry name" value="PyrdxlP-dep_Trfase"/>
</dbReference>
<evidence type="ECO:0000256" key="1">
    <source>
        <dbReference type="ARBA" id="ARBA00005384"/>
    </source>
</evidence>
<proteinExistence type="inferred from homology"/>
<name>A0ABV3Z7I5_9PROT</name>
<accession>A0ABV3Z7I5</accession>
<dbReference type="Proteomes" id="UP001560685">
    <property type="component" value="Unassembled WGS sequence"/>
</dbReference>
<evidence type="ECO:0000313" key="8">
    <source>
        <dbReference type="Proteomes" id="UP001560685"/>
    </source>
</evidence>
<evidence type="ECO:0000256" key="4">
    <source>
        <dbReference type="ARBA" id="ARBA00023125"/>
    </source>
</evidence>
<keyword evidence="7" id="KW-0032">Aminotransferase</keyword>
<reference evidence="7 8" key="1">
    <citation type="submission" date="2024-05" db="EMBL/GenBank/DDBJ databases">
        <title>Three bacterial strains, DH-69, EH-24, and ECK-19 isolated from coastal sediments.</title>
        <authorList>
            <person name="Ye Y.-Q."/>
            <person name="Du Z.-J."/>
        </authorList>
    </citation>
    <scope>NUCLEOTIDE SEQUENCE [LARGE SCALE GENOMIC DNA]</scope>
    <source>
        <strain evidence="7 8">ECK-19</strain>
    </source>
</reference>
<dbReference type="InterPro" id="IPR004839">
    <property type="entry name" value="Aminotransferase_I/II_large"/>
</dbReference>
<gene>
    <name evidence="7" type="ORF">ABFZ84_14585</name>
</gene>
<dbReference type="RefSeq" id="WP_369314814.1">
    <property type="nucleotide sequence ID" value="NZ_JBEHZE010000002.1"/>
</dbReference>
<dbReference type="Pfam" id="PF00392">
    <property type="entry name" value="GntR"/>
    <property type="match status" value="1"/>
</dbReference>
<dbReference type="PRINTS" id="PR00035">
    <property type="entry name" value="HTHGNTR"/>
</dbReference>
<keyword evidence="2" id="KW-0663">Pyridoxal phosphate</keyword>
<feature type="domain" description="HTH gntR-type" evidence="6">
    <location>
        <begin position="18"/>
        <end position="86"/>
    </location>
</feature>
<dbReference type="InterPro" id="IPR000524">
    <property type="entry name" value="Tscrpt_reg_HTH_GntR"/>
</dbReference>
<evidence type="ECO:0000256" key="2">
    <source>
        <dbReference type="ARBA" id="ARBA00022898"/>
    </source>
</evidence>
<protein>
    <submittedName>
        <fullName evidence="7">PLP-dependent aminotransferase family protein</fullName>
    </submittedName>
</protein>
<dbReference type="CDD" id="cd00609">
    <property type="entry name" value="AAT_like"/>
    <property type="match status" value="1"/>
</dbReference>
<keyword evidence="8" id="KW-1185">Reference proteome</keyword>
<dbReference type="SUPFAM" id="SSF46785">
    <property type="entry name" value="Winged helix' DNA-binding domain"/>
    <property type="match status" value="1"/>
</dbReference>
<comment type="similarity">
    <text evidence="1">In the C-terminal section; belongs to the class-I pyridoxal-phosphate-dependent aminotransferase family.</text>
</comment>
<dbReference type="EMBL" id="JBEHZE010000002">
    <property type="protein sequence ID" value="MEX6634775.1"/>
    <property type="molecule type" value="Genomic_DNA"/>
</dbReference>
<dbReference type="PROSITE" id="PS50949">
    <property type="entry name" value="HTH_GNTR"/>
    <property type="match status" value="1"/>
</dbReference>
<dbReference type="SMART" id="SM00345">
    <property type="entry name" value="HTH_GNTR"/>
    <property type="match status" value="1"/>
</dbReference>
<dbReference type="CDD" id="cd07377">
    <property type="entry name" value="WHTH_GntR"/>
    <property type="match status" value="1"/>
</dbReference>
<dbReference type="SUPFAM" id="SSF53383">
    <property type="entry name" value="PLP-dependent transferases"/>
    <property type="match status" value="1"/>
</dbReference>
<dbReference type="Pfam" id="PF00155">
    <property type="entry name" value="Aminotran_1_2"/>
    <property type="match status" value="1"/>
</dbReference>
<organism evidence="7 8">
    <name type="scientific">Hyphococcus lacteus</name>
    <dbReference type="NCBI Taxonomy" id="3143536"/>
    <lineage>
        <taxon>Bacteria</taxon>
        <taxon>Pseudomonadati</taxon>
        <taxon>Pseudomonadota</taxon>
        <taxon>Alphaproteobacteria</taxon>
        <taxon>Parvularculales</taxon>
        <taxon>Parvularculaceae</taxon>
        <taxon>Hyphococcus</taxon>
    </lineage>
</organism>
<dbReference type="PANTHER" id="PTHR46577">
    <property type="entry name" value="HTH-TYPE TRANSCRIPTIONAL REGULATORY PROTEIN GABR"/>
    <property type="match status" value="1"/>
</dbReference>
<dbReference type="Gene3D" id="3.40.640.10">
    <property type="entry name" value="Type I PLP-dependent aspartate aminotransferase-like (Major domain)"/>
    <property type="match status" value="1"/>
</dbReference>
<keyword evidence="4" id="KW-0238">DNA-binding</keyword>